<name>A0AAD4B9U0_BOLED</name>
<proteinExistence type="predicted"/>
<evidence type="ECO:0000313" key="1">
    <source>
        <dbReference type="EMBL" id="KAF8414813.1"/>
    </source>
</evidence>
<reference evidence="1" key="1">
    <citation type="submission" date="2019-10" db="EMBL/GenBank/DDBJ databases">
        <authorList>
            <consortium name="DOE Joint Genome Institute"/>
            <person name="Kuo A."/>
            <person name="Miyauchi S."/>
            <person name="Kiss E."/>
            <person name="Drula E."/>
            <person name="Kohler A."/>
            <person name="Sanchez-Garcia M."/>
            <person name="Andreopoulos B."/>
            <person name="Barry K.W."/>
            <person name="Bonito G."/>
            <person name="Buee M."/>
            <person name="Carver A."/>
            <person name="Chen C."/>
            <person name="Cichocki N."/>
            <person name="Clum A."/>
            <person name="Culley D."/>
            <person name="Crous P.W."/>
            <person name="Fauchery L."/>
            <person name="Girlanda M."/>
            <person name="Hayes R."/>
            <person name="Keri Z."/>
            <person name="LaButti K."/>
            <person name="Lipzen A."/>
            <person name="Lombard V."/>
            <person name="Magnuson J."/>
            <person name="Maillard F."/>
            <person name="Morin E."/>
            <person name="Murat C."/>
            <person name="Nolan M."/>
            <person name="Ohm R."/>
            <person name="Pangilinan J."/>
            <person name="Pereira M."/>
            <person name="Perotto S."/>
            <person name="Peter M."/>
            <person name="Riley R."/>
            <person name="Sitrit Y."/>
            <person name="Stielow B."/>
            <person name="Szollosi G."/>
            <person name="Zifcakova L."/>
            <person name="Stursova M."/>
            <person name="Spatafora J.W."/>
            <person name="Tedersoo L."/>
            <person name="Vaario L.-M."/>
            <person name="Yamada A."/>
            <person name="Yan M."/>
            <person name="Wang P."/>
            <person name="Xu J."/>
            <person name="Bruns T."/>
            <person name="Baldrian P."/>
            <person name="Vilgalys R."/>
            <person name="Henrissat B."/>
            <person name="Grigoriev I.V."/>
            <person name="Hibbett D."/>
            <person name="Nagy L.G."/>
            <person name="Martin F.M."/>
        </authorList>
    </citation>
    <scope>NUCLEOTIDE SEQUENCE</scope>
    <source>
        <strain evidence="1">BED1</strain>
    </source>
</reference>
<keyword evidence="2" id="KW-1185">Reference proteome</keyword>
<reference evidence="1" key="2">
    <citation type="journal article" date="2020" name="Nat. Commun.">
        <title>Large-scale genome sequencing of mycorrhizal fungi provides insights into the early evolution of symbiotic traits.</title>
        <authorList>
            <person name="Miyauchi S."/>
            <person name="Kiss E."/>
            <person name="Kuo A."/>
            <person name="Drula E."/>
            <person name="Kohler A."/>
            <person name="Sanchez-Garcia M."/>
            <person name="Morin E."/>
            <person name="Andreopoulos B."/>
            <person name="Barry K.W."/>
            <person name="Bonito G."/>
            <person name="Buee M."/>
            <person name="Carver A."/>
            <person name="Chen C."/>
            <person name="Cichocki N."/>
            <person name="Clum A."/>
            <person name="Culley D."/>
            <person name="Crous P.W."/>
            <person name="Fauchery L."/>
            <person name="Girlanda M."/>
            <person name="Hayes R.D."/>
            <person name="Keri Z."/>
            <person name="LaButti K."/>
            <person name="Lipzen A."/>
            <person name="Lombard V."/>
            <person name="Magnuson J."/>
            <person name="Maillard F."/>
            <person name="Murat C."/>
            <person name="Nolan M."/>
            <person name="Ohm R.A."/>
            <person name="Pangilinan J."/>
            <person name="Pereira M.F."/>
            <person name="Perotto S."/>
            <person name="Peter M."/>
            <person name="Pfister S."/>
            <person name="Riley R."/>
            <person name="Sitrit Y."/>
            <person name="Stielow J.B."/>
            <person name="Szollosi G."/>
            <person name="Zifcakova L."/>
            <person name="Stursova M."/>
            <person name="Spatafora J.W."/>
            <person name="Tedersoo L."/>
            <person name="Vaario L.M."/>
            <person name="Yamada A."/>
            <person name="Yan M."/>
            <person name="Wang P."/>
            <person name="Xu J."/>
            <person name="Bruns T."/>
            <person name="Baldrian P."/>
            <person name="Vilgalys R."/>
            <person name="Dunand C."/>
            <person name="Henrissat B."/>
            <person name="Grigoriev I.V."/>
            <person name="Hibbett D."/>
            <person name="Nagy L.G."/>
            <person name="Martin F.M."/>
        </authorList>
    </citation>
    <scope>NUCLEOTIDE SEQUENCE</scope>
    <source>
        <strain evidence="1">BED1</strain>
    </source>
</reference>
<evidence type="ECO:0000313" key="2">
    <source>
        <dbReference type="Proteomes" id="UP001194468"/>
    </source>
</evidence>
<protein>
    <submittedName>
        <fullName evidence="1">Uncharacterized protein</fullName>
    </submittedName>
</protein>
<dbReference type="AlphaFoldDB" id="A0AAD4B9U0"/>
<organism evidence="1 2">
    <name type="scientific">Boletus edulis BED1</name>
    <dbReference type="NCBI Taxonomy" id="1328754"/>
    <lineage>
        <taxon>Eukaryota</taxon>
        <taxon>Fungi</taxon>
        <taxon>Dikarya</taxon>
        <taxon>Basidiomycota</taxon>
        <taxon>Agaricomycotina</taxon>
        <taxon>Agaricomycetes</taxon>
        <taxon>Agaricomycetidae</taxon>
        <taxon>Boletales</taxon>
        <taxon>Boletineae</taxon>
        <taxon>Boletaceae</taxon>
        <taxon>Boletoideae</taxon>
        <taxon>Boletus</taxon>
    </lineage>
</organism>
<accession>A0AAD4B9U0</accession>
<dbReference type="Proteomes" id="UP001194468">
    <property type="component" value="Unassembled WGS sequence"/>
</dbReference>
<sequence>MKSSDERSMAPSLPVSPPSTVAPLILAVFAPTTPHPCSVPTSATRRFPILGPRARARKLLSCSLLRGGPHTTHFRPDRCRLPSWARKRYVLPPTPLPSSHTSHYMYCLPCCTCNHIDRSSPHQAISEDGDHSFREVFVG</sequence>
<dbReference type="EMBL" id="WHUW01000422">
    <property type="protein sequence ID" value="KAF8414813.1"/>
    <property type="molecule type" value="Genomic_DNA"/>
</dbReference>
<comment type="caution">
    <text evidence="1">The sequence shown here is derived from an EMBL/GenBank/DDBJ whole genome shotgun (WGS) entry which is preliminary data.</text>
</comment>
<gene>
    <name evidence="1" type="ORF">L210DRAFT_2859487</name>
</gene>